<dbReference type="SUPFAM" id="SSF64484">
    <property type="entry name" value="beta and beta-prime subunits of DNA dependent RNA-polymerase"/>
    <property type="match status" value="1"/>
</dbReference>
<evidence type="ECO:0000256" key="12">
    <source>
        <dbReference type="SAM" id="MobiDB-lite"/>
    </source>
</evidence>
<evidence type="ECO:0000256" key="9">
    <source>
        <dbReference type="ARBA" id="ARBA00023163"/>
    </source>
</evidence>
<dbReference type="InterPro" id="IPR044893">
    <property type="entry name" value="RNA_pol_Rpb1_clamp_domain"/>
</dbReference>
<dbReference type="EC" id="2.7.7.6" evidence="11"/>
<keyword evidence="7" id="KW-0862">Zinc</keyword>
<dbReference type="InterPro" id="IPR045867">
    <property type="entry name" value="DNA-dir_RpoC_beta_prime"/>
</dbReference>
<evidence type="ECO:0000256" key="7">
    <source>
        <dbReference type="ARBA" id="ARBA00022833"/>
    </source>
</evidence>
<dbReference type="InterPro" id="IPR006592">
    <property type="entry name" value="RNA_pol_N"/>
</dbReference>
<dbReference type="Gene3D" id="4.10.860.120">
    <property type="entry name" value="RNA polymerase II, clamp domain"/>
    <property type="match status" value="1"/>
</dbReference>
<dbReference type="FunFam" id="2.40.40.20:FF:000019">
    <property type="entry name" value="DNA-directed RNA polymerase II subunit RPB1"/>
    <property type="match status" value="1"/>
</dbReference>
<evidence type="ECO:0000313" key="14">
    <source>
        <dbReference type="EMBL" id="CAI2385488.1"/>
    </source>
</evidence>
<dbReference type="CDD" id="cd02735">
    <property type="entry name" value="RNAP_I_Rpa1_C"/>
    <property type="match status" value="1"/>
</dbReference>
<keyword evidence="5 11" id="KW-0548">Nucleotidyltransferase</keyword>
<dbReference type="GO" id="GO:0003677">
    <property type="term" value="F:DNA binding"/>
    <property type="evidence" value="ECO:0007669"/>
    <property type="project" value="InterPro"/>
</dbReference>
<evidence type="ECO:0000256" key="11">
    <source>
        <dbReference type="RuleBase" id="RU004279"/>
    </source>
</evidence>
<dbReference type="Pfam" id="PF05000">
    <property type="entry name" value="RNA_pol_Rpb1_4"/>
    <property type="match status" value="1"/>
</dbReference>
<keyword evidence="10" id="KW-0539">Nucleus</keyword>
<accession>A0AAD1Y6B3</accession>
<dbReference type="CDD" id="cd01435">
    <property type="entry name" value="RNAP_I_RPA1_N"/>
    <property type="match status" value="1"/>
</dbReference>
<dbReference type="InterPro" id="IPR007066">
    <property type="entry name" value="RNA_pol_Rpb1_3"/>
</dbReference>
<dbReference type="GO" id="GO:0006351">
    <property type="term" value="P:DNA-templated transcription"/>
    <property type="evidence" value="ECO:0007669"/>
    <property type="project" value="InterPro"/>
</dbReference>
<feature type="compositionally biased region" description="Basic and acidic residues" evidence="12">
    <location>
        <begin position="1379"/>
        <end position="1394"/>
    </location>
</feature>
<reference evidence="14" key="1">
    <citation type="submission" date="2023-07" db="EMBL/GenBank/DDBJ databases">
        <authorList>
            <consortium name="AG Swart"/>
            <person name="Singh M."/>
            <person name="Singh A."/>
            <person name="Seah K."/>
            <person name="Emmerich C."/>
        </authorList>
    </citation>
    <scope>NUCLEOTIDE SEQUENCE</scope>
    <source>
        <strain evidence="14">DP1</strain>
    </source>
</reference>
<dbReference type="InterPro" id="IPR042102">
    <property type="entry name" value="RNA_pol_Rpb1_3_sf"/>
</dbReference>
<dbReference type="PANTHER" id="PTHR19376">
    <property type="entry name" value="DNA-DIRECTED RNA POLYMERASE"/>
    <property type="match status" value="1"/>
</dbReference>
<comment type="caution">
    <text evidence="14">The sequence shown here is derived from an EMBL/GenBank/DDBJ whole genome shotgun (WGS) entry which is preliminary data.</text>
</comment>
<organism evidence="14 15">
    <name type="scientific">Euplotes crassus</name>
    <dbReference type="NCBI Taxonomy" id="5936"/>
    <lineage>
        <taxon>Eukaryota</taxon>
        <taxon>Sar</taxon>
        <taxon>Alveolata</taxon>
        <taxon>Ciliophora</taxon>
        <taxon>Intramacronucleata</taxon>
        <taxon>Spirotrichea</taxon>
        <taxon>Hypotrichia</taxon>
        <taxon>Euplotida</taxon>
        <taxon>Euplotidae</taxon>
        <taxon>Moneuplotes</taxon>
    </lineage>
</organism>
<gene>
    <name evidence="14" type="ORF">ECRASSUSDP1_LOCUS27054</name>
</gene>
<comment type="similarity">
    <text evidence="2 11">Belongs to the RNA polymerase beta' chain family.</text>
</comment>
<dbReference type="Pfam" id="PF00623">
    <property type="entry name" value="RNA_pol_Rpb1_2"/>
    <property type="match status" value="1"/>
</dbReference>
<dbReference type="Gene3D" id="2.40.40.20">
    <property type="match status" value="1"/>
</dbReference>
<dbReference type="InterPro" id="IPR015699">
    <property type="entry name" value="DNA-dir_RNA_pol1_lsu_N"/>
</dbReference>
<keyword evidence="3 11" id="KW-0240">DNA-directed RNA polymerase</keyword>
<dbReference type="Gene3D" id="3.30.70.2850">
    <property type="match status" value="1"/>
</dbReference>
<evidence type="ECO:0000256" key="2">
    <source>
        <dbReference type="ARBA" id="ARBA00006460"/>
    </source>
</evidence>
<evidence type="ECO:0000259" key="13">
    <source>
        <dbReference type="SMART" id="SM00663"/>
    </source>
</evidence>
<evidence type="ECO:0000256" key="3">
    <source>
        <dbReference type="ARBA" id="ARBA00022478"/>
    </source>
</evidence>
<sequence>MSSLFDSLINARLDGTRFSFYTDEEIKKISVKEISDPQAHDEYGNPVSGGVVDEALGVSAMDRISVCKTCGCDVIHCPGHIGHIRLISTCFNPFTIKLLHKLLKSKCFTCHRIRIFPKRVELFEIRLQLIKLGYLTEAAQLASYTDFGIESVESVIRLIRRKMLKKGKDKEDQKETATPMNEDNEKALTAFEELSEVEKAKRKAFFDHIKGIIKDNSCQSATNTSTTKALRRLIKEILATVIPSKCPHCEAKNPRVRKDGATKFFQMPLSQKDLKSMKSALSKAELNTIEAFDEDEDEEEEESKEQEQNKEDEVSERKMKYLNPLEIREHMKRLWEAEDTLLPPIFGQWSIFFLNNIIVSPNRFRPESSSGKGGSGGEFLHAHSAMLNRILKTNMLLRQIIEKKEHLGVDDKSESHRSRAQSTEVERAEYTSKDVIKCWIDLQDAINCYLDSSLASRTENREKPGLRQLLERKEGVFRMKMMGKRVNYAGRSVISPDPYISTDQIGVPEFIARTLTFPESVRNLEKLKQMVINGAYKYPGANFVEYPNGEKKALQHMTLVERRAEAALLGSGGKTVYRHLETGDPLLVNRQPTLHKPSIMAHIARVLPKEQTIRMHYSNCKSYNADFDGDEMNIHLPQNYTAIAEAYELAATHKQYIVPTSGAPIRGLIQDFIVSSVFLTSKDSFFSKEEYNQLVFSSLNEFLQDKVITKIHLEHPCIFRSPNGPLWTGKQVVTTILKNLSFDEREYHESGKPKSLKMGLNLTSKARLDGSNWGALGKDEGQVVIRNNELLQGVLDKNQLGDSKFGMIHSFYELYGSERAGQLLTALGRLLVAHLQYHGFTCGLDDGLLSKESNKQRDRILKKAHKRGIQAGAEFCGIKIDYSSGKEETKDPNSDDEELIDEREEKRVMQEIKLFIQKRFVNEGLHIEKEFDTVVQSEMNEATTTVIDKCLPSGLIKSFPRNNMSAMVLTGAKGGKINRSQIACLLGQQALEGKRVPRMPNGKTLPSFSAFDPDPRSSGYISDRFITGLRPQDFYFHCMAGREGLIDTAVKTARSGYLQRCLIKQLESLVVSYDMTVRDNDGSVVQFLYGEDSIDVTEMLYLNKFDFMEQNHAALLKKYYSDNFMASLDTKTVQKVRKEQKAKKQQGDVVDDDPILSIYNPAKYLGSTSEKMYSDLKTFCKKYKKESRDPSIVKTGANRMKTSTIEKLYYLKYLKSLVAPGENVGTLAGQGIGEPSTQMTLNTFHLAGHGGANVTLGIPRLREILMTASENLKTPLMVLPLRGDKEFTDEEISNFANKFQKLQLSEVINNVKVSRDYILKGKSNVISKYEVFFEFEDLEKIKETFGVTKTDLTKVFTSKFLPLLIKNIQKQTKRGIEDTMAVKDTKSKHMKEKEQMEDEEVLEEYQDDDKKKASDNGSEIDQLGDTEGIEAEKLKKKTTQVEGYDEDVNEEASASEASEKSGHQFADQNMEIEGLEEISESKPKSSKIDLSKLSNFRPYLQHFNFIKQESEPEPKRAKIHIILHLAMDSKSRLSKILMLSLIEAILQKVLIRSVKGINKSYVVERKIKSGTIKEKVIMTEGINFDECYSNSDVFDLSRLETNDINQMIKHYGIEAGRYSIVKEIKSVFDVYGIEVDYRHLSLVADFMTQQGNYRPFNRIGMQDSNSPFLKASFETSTSFLSDACTKQDLDDNTTPSASIVLGQIPKIGTGVFDLLHDHTMK</sequence>
<dbReference type="Pfam" id="PF04998">
    <property type="entry name" value="RNA_pol_Rpb1_5"/>
    <property type="match status" value="1"/>
</dbReference>
<name>A0AAD1Y6B3_EUPCR</name>
<evidence type="ECO:0000256" key="8">
    <source>
        <dbReference type="ARBA" id="ARBA00022842"/>
    </source>
</evidence>
<feature type="domain" description="RNA polymerase N-terminal" evidence="13">
    <location>
        <begin position="350"/>
        <end position="680"/>
    </location>
</feature>
<dbReference type="GO" id="GO:0003899">
    <property type="term" value="F:DNA-directed RNA polymerase activity"/>
    <property type="evidence" value="ECO:0007669"/>
    <property type="project" value="UniProtKB-EC"/>
</dbReference>
<keyword evidence="6" id="KW-0479">Metal-binding</keyword>
<evidence type="ECO:0000256" key="1">
    <source>
        <dbReference type="ARBA" id="ARBA00004123"/>
    </source>
</evidence>
<dbReference type="InterPro" id="IPR000722">
    <property type="entry name" value="RNA_pol_asu"/>
</dbReference>
<dbReference type="Proteomes" id="UP001295684">
    <property type="component" value="Unassembled WGS sequence"/>
</dbReference>
<keyword evidence="9 11" id="KW-0804">Transcription</keyword>
<feature type="compositionally biased region" description="Basic and acidic residues" evidence="12">
    <location>
        <begin position="305"/>
        <end position="317"/>
    </location>
</feature>
<dbReference type="Gene3D" id="1.10.357.120">
    <property type="match status" value="1"/>
</dbReference>
<dbReference type="InterPro" id="IPR007083">
    <property type="entry name" value="RNA_pol_Rpb1_4"/>
</dbReference>
<dbReference type="Gene3D" id="6.10.250.2940">
    <property type="match status" value="1"/>
</dbReference>
<evidence type="ECO:0000313" key="15">
    <source>
        <dbReference type="Proteomes" id="UP001295684"/>
    </source>
</evidence>
<dbReference type="InterPro" id="IPR047107">
    <property type="entry name" value="DNA-dir_RNA_pol1_lsu_C"/>
</dbReference>
<dbReference type="GO" id="GO:0046872">
    <property type="term" value="F:metal ion binding"/>
    <property type="evidence" value="ECO:0007669"/>
    <property type="project" value="UniProtKB-KW"/>
</dbReference>
<dbReference type="Gene3D" id="1.10.132.30">
    <property type="match status" value="1"/>
</dbReference>
<feature type="region of interest" description="Disordered" evidence="12">
    <location>
        <begin position="1379"/>
        <end position="1465"/>
    </location>
</feature>
<comment type="subcellular location">
    <subcellularLocation>
        <location evidence="1">Nucleus</location>
    </subcellularLocation>
</comment>
<evidence type="ECO:0000256" key="4">
    <source>
        <dbReference type="ARBA" id="ARBA00022679"/>
    </source>
</evidence>
<comment type="function">
    <text evidence="11">DNA-dependent RNA polymerase catalyzes the transcription of DNA into RNA using the four ribonucleoside triphosphates as substrates.</text>
</comment>
<dbReference type="InterPro" id="IPR007081">
    <property type="entry name" value="RNA_pol_Rpb1_5"/>
</dbReference>
<proteinExistence type="inferred from homology"/>
<feature type="compositionally biased region" description="Acidic residues" evidence="12">
    <location>
        <begin position="291"/>
        <end position="304"/>
    </location>
</feature>
<protein>
    <recommendedName>
        <fullName evidence="11">DNA-directed RNA polymerase subunit</fullName>
        <ecNumber evidence="11">2.7.7.6</ecNumber>
    </recommendedName>
</protein>
<dbReference type="Pfam" id="PF04983">
    <property type="entry name" value="RNA_pol_Rpb1_3"/>
    <property type="match status" value="1"/>
</dbReference>
<evidence type="ECO:0000256" key="10">
    <source>
        <dbReference type="ARBA" id="ARBA00023242"/>
    </source>
</evidence>
<dbReference type="InterPro" id="IPR007080">
    <property type="entry name" value="RNA_pol_Rpb1_1"/>
</dbReference>
<dbReference type="Gene3D" id="3.30.1490.180">
    <property type="entry name" value="RNA polymerase ii"/>
    <property type="match status" value="1"/>
</dbReference>
<evidence type="ECO:0000256" key="5">
    <source>
        <dbReference type="ARBA" id="ARBA00022695"/>
    </source>
</evidence>
<dbReference type="InterPro" id="IPR038120">
    <property type="entry name" value="Rpb1_funnel_sf"/>
</dbReference>
<dbReference type="Gene3D" id="1.10.150.390">
    <property type="match status" value="1"/>
</dbReference>
<feature type="region of interest" description="Disordered" evidence="12">
    <location>
        <begin position="290"/>
        <end position="317"/>
    </location>
</feature>
<dbReference type="Pfam" id="PF04997">
    <property type="entry name" value="RNA_pol_Rpb1_1"/>
    <property type="match status" value="1"/>
</dbReference>
<dbReference type="PANTHER" id="PTHR19376:SF11">
    <property type="entry name" value="DNA-DIRECTED RNA POLYMERASE I SUBUNIT RPA1"/>
    <property type="match status" value="1"/>
</dbReference>
<evidence type="ECO:0000256" key="6">
    <source>
        <dbReference type="ARBA" id="ARBA00022723"/>
    </source>
</evidence>
<dbReference type="SMART" id="SM00663">
    <property type="entry name" value="RPOLA_N"/>
    <property type="match status" value="1"/>
</dbReference>
<feature type="compositionally biased region" description="Acidic residues" evidence="12">
    <location>
        <begin position="1395"/>
        <end position="1407"/>
    </location>
</feature>
<dbReference type="GO" id="GO:0005736">
    <property type="term" value="C:RNA polymerase I complex"/>
    <property type="evidence" value="ECO:0007669"/>
    <property type="project" value="UniProtKB-ARBA"/>
</dbReference>
<keyword evidence="15" id="KW-1185">Reference proteome</keyword>
<dbReference type="Gene3D" id="1.10.274.100">
    <property type="entry name" value="RNA polymerase Rpb1, domain 3"/>
    <property type="match status" value="1"/>
</dbReference>
<keyword evidence="8" id="KW-0460">Magnesium</keyword>
<comment type="catalytic activity">
    <reaction evidence="11">
        <text>RNA(n) + a ribonucleoside 5'-triphosphate = RNA(n+1) + diphosphate</text>
        <dbReference type="Rhea" id="RHEA:21248"/>
        <dbReference type="Rhea" id="RHEA-COMP:14527"/>
        <dbReference type="Rhea" id="RHEA-COMP:17342"/>
        <dbReference type="ChEBI" id="CHEBI:33019"/>
        <dbReference type="ChEBI" id="CHEBI:61557"/>
        <dbReference type="ChEBI" id="CHEBI:140395"/>
        <dbReference type="EC" id="2.7.7.6"/>
    </reaction>
</comment>
<dbReference type="EMBL" id="CAMPGE010027905">
    <property type="protein sequence ID" value="CAI2385488.1"/>
    <property type="molecule type" value="Genomic_DNA"/>
</dbReference>
<keyword evidence="4 11" id="KW-0808">Transferase</keyword>